<sequence>MTTETIFAPLTVFWADCGAFVLLAAGVVGVVALAGMVVWARRTERPLRPLALSVSMNLALLLNAEGMWVIAVDKLDLPPLFAVLVFAVFEVCFLTATSIAGEQYRRTTVYAPDGTIVTPGHPGRMLYIAALIAALSGLVVASNAATTTERLLRLAIPAMIFLMWWAALTAAGQRVTRSRFAYSPRRLAERWGWLIPDDDPDLARMAAERQVRRMVLNYHRVAAGRWPRAWWKSRLLKDARTAGEPVVADVLDQLARIQRVMGLLLPDVAPATSPAAPAVDPVMASPDPVPAAAAPARRRTAARSKATTAERVARDLQRHPDATQEQVAARLKVNVRTVQRNWPSREETPLSLPAAA</sequence>
<evidence type="ECO:0000256" key="2">
    <source>
        <dbReference type="SAM" id="Phobius"/>
    </source>
</evidence>
<name>A0ABQ3WFD3_9ACTN</name>
<keyword evidence="2" id="KW-0472">Membrane</keyword>
<feature type="transmembrane region" description="Helical" evidence="2">
    <location>
        <begin position="125"/>
        <end position="145"/>
    </location>
</feature>
<evidence type="ECO:0008006" key="4">
    <source>
        <dbReference type="Google" id="ProtNLM"/>
    </source>
</evidence>
<protein>
    <recommendedName>
        <fullName evidence="4">Homeodomain-like domain-containing protein</fullName>
    </recommendedName>
</protein>
<keyword evidence="2" id="KW-0812">Transmembrane</keyword>
<proteinExistence type="predicted"/>
<accession>A0ABQ3WFD3</accession>
<feature type="compositionally biased region" description="Basic and acidic residues" evidence="1">
    <location>
        <begin position="311"/>
        <end position="322"/>
    </location>
</feature>
<gene>
    <name evidence="3" type="ORF">Aca07nite_19850</name>
</gene>
<feature type="transmembrane region" description="Helical" evidence="2">
    <location>
        <begin position="50"/>
        <end position="71"/>
    </location>
</feature>
<feature type="region of interest" description="Disordered" evidence="1">
    <location>
        <begin position="288"/>
        <end position="356"/>
    </location>
</feature>
<dbReference type="EMBL" id="BOMF01000037">
    <property type="protein sequence ID" value="GID44710.1"/>
    <property type="molecule type" value="Genomic_DNA"/>
</dbReference>
<feature type="transmembrane region" description="Helical" evidence="2">
    <location>
        <begin position="12"/>
        <end position="38"/>
    </location>
</feature>
<organism evidence="3">
    <name type="scientific">Actinoplanes campanulatus</name>
    <dbReference type="NCBI Taxonomy" id="113559"/>
    <lineage>
        <taxon>Bacteria</taxon>
        <taxon>Bacillati</taxon>
        <taxon>Actinomycetota</taxon>
        <taxon>Actinomycetes</taxon>
        <taxon>Micromonosporales</taxon>
        <taxon>Micromonosporaceae</taxon>
        <taxon>Actinoplanes</taxon>
    </lineage>
</organism>
<feature type="transmembrane region" description="Helical" evidence="2">
    <location>
        <begin position="77"/>
        <end position="96"/>
    </location>
</feature>
<evidence type="ECO:0000313" key="3">
    <source>
        <dbReference type="EMBL" id="GID44710.1"/>
    </source>
</evidence>
<dbReference type="RefSeq" id="WP_239140240.1">
    <property type="nucleotide sequence ID" value="NZ_BAAAGQ010000007.1"/>
</dbReference>
<reference evidence="3" key="1">
    <citation type="submission" date="2021-01" db="EMBL/GenBank/DDBJ databases">
        <title>Whole genome shotgun sequence of Actinoplanes capillaceus NBRC 16408.</title>
        <authorList>
            <person name="Komaki H."/>
            <person name="Tamura T."/>
        </authorList>
    </citation>
    <scope>NUCLEOTIDE SEQUENCE [LARGE SCALE GENOMIC DNA]</scope>
    <source>
        <strain evidence="3">NBRC 16408</strain>
    </source>
</reference>
<evidence type="ECO:0000256" key="1">
    <source>
        <dbReference type="SAM" id="MobiDB-lite"/>
    </source>
</evidence>
<keyword evidence="2" id="KW-1133">Transmembrane helix</keyword>
<feature type="transmembrane region" description="Helical" evidence="2">
    <location>
        <begin position="151"/>
        <end position="171"/>
    </location>
</feature>
<comment type="caution">
    <text evidence="3">The sequence shown here is derived from an EMBL/GenBank/DDBJ whole genome shotgun (WGS) entry which is preliminary data.</text>
</comment>